<proteinExistence type="predicted"/>
<dbReference type="EMBL" id="FNTV01000001">
    <property type="protein sequence ID" value="SEF03735.1"/>
    <property type="molecule type" value="Genomic_DNA"/>
</dbReference>
<reference evidence="2 3" key="1">
    <citation type="submission" date="2016-10" db="EMBL/GenBank/DDBJ databases">
        <authorList>
            <person name="de Groot N.N."/>
        </authorList>
    </citation>
    <scope>NUCLEOTIDE SEQUENCE [LARGE SCALE GENOMIC DNA]</scope>
    <source>
        <strain evidence="2 3">DSM 22274</strain>
    </source>
</reference>
<organism evidence="2 3">
    <name type="scientific">Arthrobacter alpinus</name>
    <dbReference type="NCBI Taxonomy" id="656366"/>
    <lineage>
        <taxon>Bacteria</taxon>
        <taxon>Bacillati</taxon>
        <taxon>Actinomycetota</taxon>
        <taxon>Actinomycetes</taxon>
        <taxon>Micrococcales</taxon>
        <taxon>Micrococcaceae</taxon>
        <taxon>Arthrobacter</taxon>
    </lineage>
</organism>
<sequence>MTAPERKTRMAFPTPKRWAVLAAAMGAGVGAGLLGTALHGHAWFPDGANSAVPYGSALALLLLAAVSMFVGLWSKSSWIVVWCGAAAYATAGLLSMQLGSFGMIFDNTQGRVWLYGIAFVTPLVAWLAWAVLRARN</sequence>
<feature type="transmembrane region" description="Helical" evidence="1">
    <location>
        <begin position="112"/>
        <end position="132"/>
    </location>
</feature>
<evidence type="ECO:0000256" key="1">
    <source>
        <dbReference type="SAM" id="Phobius"/>
    </source>
</evidence>
<accession>A0A1H5NQ66</accession>
<dbReference type="Proteomes" id="UP000182725">
    <property type="component" value="Unassembled WGS sequence"/>
</dbReference>
<dbReference type="AlphaFoldDB" id="A0A1H5NQ66"/>
<feature type="transmembrane region" description="Helical" evidence="1">
    <location>
        <begin position="79"/>
        <end position="100"/>
    </location>
</feature>
<protein>
    <submittedName>
        <fullName evidence="2">Uncharacterized protein</fullName>
    </submittedName>
</protein>
<keyword evidence="1" id="KW-0812">Transmembrane</keyword>
<gene>
    <name evidence="2" type="ORF">SAMN04489740_3923</name>
</gene>
<keyword evidence="1" id="KW-0472">Membrane</keyword>
<feature type="transmembrane region" description="Helical" evidence="1">
    <location>
        <begin position="51"/>
        <end position="72"/>
    </location>
</feature>
<evidence type="ECO:0000313" key="3">
    <source>
        <dbReference type="Proteomes" id="UP000182725"/>
    </source>
</evidence>
<evidence type="ECO:0000313" key="2">
    <source>
        <dbReference type="EMBL" id="SEF03735.1"/>
    </source>
</evidence>
<keyword evidence="1" id="KW-1133">Transmembrane helix</keyword>
<name>A0A1H5NQ66_9MICC</name>
<feature type="transmembrane region" description="Helical" evidence="1">
    <location>
        <begin position="20"/>
        <end position="39"/>
    </location>
</feature>